<feature type="binding site" evidence="8">
    <location>
        <position position="111"/>
    </location>
    <ligand>
        <name>Mg(2+)</name>
        <dbReference type="ChEBI" id="CHEBI:18420"/>
    </ligand>
</feature>
<dbReference type="RefSeq" id="WP_256555465.1">
    <property type="nucleotide sequence ID" value="NZ_JANHOF010000010.1"/>
</dbReference>
<keyword evidence="1 8" id="KW-0963">Cytoplasm</keyword>
<dbReference type="Pfam" id="PF12804">
    <property type="entry name" value="NTP_transf_3"/>
    <property type="match status" value="1"/>
</dbReference>
<accession>A0ABV6J3S4</accession>
<evidence type="ECO:0000256" key="3">
    <source>
        <dbReference type="ARBA" id="ARBA00022723"/>
    </source>
</evidence>
<keyword evidence="2 8" id="KW-0808">Transferase</keyword>
<comment type="domain">
    <text evidence="8">The N-terminal domain determines nucleotide recognition and specific binding, while the C-terminal domain determines the specific binding to the target protein.</text>
</comment>
<comment type="caution">
    <text evidence="10">The sequence shown here is derived from an EMBL/GenBank/DDBJ whole genome shotgun (WGS) entry which is preliminary data.</text>
</comment>
<evidence type="ECO:0000256" key="1">
    <source>
        <dbReference type="ARBA" id="ARBA00022490"/>
    </source>
</evidence>
<dbReference type="HAMAP" id="MF_00316">
    <property type="entry name" value="MobA"/>
    <property type="match status" value="1"/>
</dbReference>
<comment type="subcellular location">
    <subcellularLocation>
        <location evidence="8">Cytoplasm</location>
    </subcellularLocation>
</comment>
<keyword evidence="7 8" id="KW-0501">Molybdenum cofactor biosynthesis</keyword>
<organism evidence="10 11">
    <name type="scientific">Paenibacillus mendelii</name>
    <dbReference type="NCBI Taxonomy" id="206163"/>
    <lineage>
        <taxon>Bacteria</taxon>
        <taxon>Bacillati</taxon>
        <taxon>Bacillota</taxon>
        <taxon>Bacilli</taxon>
        <taxon>Bacillales</taxon>
        <taxon>Paenibacillaceae</taxon>
        <taxon>Paenibacillus</taxon>
    </lineage>
</organism>
<evidence type="ECO:0000256" key="6">
    <source>
        <dbReference type="ARBA" id="ARBA00023134"/>
    </source>
</evidence>
<dbReference type="CDD" id="cd02503">
    <property type="entry name" value="MobA"/>
    <property type="match status" value="1"/>
</dbReference>
<keyword evidence="3 8" id="KW-0479">Metal-binding</keyword>
<gene>
    <name evidence="8" type="primary">mobA</name>
    <name evidence="10" type="ORF">ACFFJ8_03925</name>
</gene>
<dbReference type="GO" id="GO:0061603">
    <property type="term" value="F:molybdenum cofactor guanylyltransferase activity"/>
    <property type="evidence" value="ECO:0007669"/>
    <property type="project" value="UniProtKB-EC"/>
</dbReference>
<dbReference type="SUPFAM" id="SSF53448">
    <property type="entry name" value="Nucleotide-diphospho-sugar transferases"/>
    <property type="match status" value="1"/>
</dbReference>
<feature type="binding site" evidence="8">
    <location>
        <position position="111"/>
    </location>
    <ligand>
        <name>GTP</name>
        <dbReference type="ChEBI" id="CHEBI:37565"/>
    </ligand>
</feature>
<keyword evidence="4 8" id="KW-0547">Nucleotide-binding</keyword>
<comment type="similarity">
    <text evidence="8">Belongs to the MobA family.</text>
</comment>
<evidence type="ECO:0000256" key="8">
    <source>
        <dbReference type="HAMAP-Rule" id="MF_00316"/>
    </source>
</evidence>
<evidence type="ECO:0000313" key="11">
    <source>
        <dbReference type="Proteomes" id="UP001589818"/>
    </source>
</evidence>
<feature type="binding site" evidence="8">
    <location>
        <position position="27"/>
    </location>
    <ligand>
        <name>GTP</name>
        <dbReference type="ChEBI" id="CHEBI:37565"/>
    </ligand>
</feature>
<dbReference type="EC" id="2.7.7.77" evidence="8"/>
<comment type="catalytic activity">
    <reaction evidence="8">
        <text>Mo-molybdopterin + GTP + H(+) = Mo-molybdopterin guanine dinucleotide + diphosphate</text>
        <dbReference type="Rhea" id="RHEA:34243"/>
        <dbReference type="ChEBI" id="CHEBI:15378"/>
        <dbReference type="ChEBI" id="CHEBI:33019"/>
        <dbReference type="ChEBI" id="CHEBI:37565"/>
        <dbReference type="ChEBI" id="CHEBI:71302"/>
        <dbReference type="ChEBI" id="CHEBI:71310"/>
        <dbReference type="EC" id="2.7.7.77"/>
    </reaction>
</comment>
<evidence type="ECO:0000256" key="4">
    <source>
        <dbReference type="ARBA" id="ARBA00022741"/>
    </source>
</evidence>
<dbReference type="InterPro" id="IPR013482">
    <property type="entry name" value="Molybde_CF_guanTrfase"/>
</dbReference>
<dbReference type="EMBL" id="JBHLVF010000008">
    <property type="protein sequence ID" value="MFC0390522.1"/>
    <property type="molecule type" value="Genomic_DNA"/>
</dbReference>
<dbReference type="InterPro" id="IPR025877">
    <property type="entry name" value="MobA-like_NTP_Trfase"/>
</dbReference>
<feature type="binding site" evidence="8">
    <location>
        <begin position="15"/>
        <end position="17"/>
    </location>
    <ligand>
        <name>GTP</name>
        <dbReference type="ChEBI" id="CHEBI:37565"/>
    </ligand>
</feature>
<keyword evidence="10" id="KW-0548">Nucleotidyltransferase</keyword>
<proteinExistence type="inferred from homology"/>
<reference evidence="10 11" key="1">
    <citation type="submission" date="2024-09" db="EMBL/GenBank/DDBJ databases">
        <authorList>
            <person name="Sun Q."/>
            <person name="Mori K."/>
        </authorList>
    </citation>
    <scope>NUCLEOTIDE SEQUENCE [LARGE SCALE GENOMIC DNA]</scope>
    <source>
        <strain evidence="10 11">CCM 4839</strain>
    </source>
</reference>
<keyword evidence="5 8" id="KW-0460">Magnesium</keyword>
<evidence type="ECO:0000256" key="5">
    <source>
        <dbReference type="ARBA" id="ARBA00022842"/>
    </source>
</evidence>
<feature type="binding site" evidence="8">
    <location>
        <position position="82"/>
    </location>
    <ligand>
        <name>GTP</name>
        <dbReference type="ChEBI" id="CHEBI:37565"/>
    </ligand>
</feature>
<feature type="domain" description="MobA-like NTP transferase" evidence="9">
    <location>
        <begin position="12"/>
        <end position="177"/>
    </location>
</feature>
<dbReference type="Gene3D" id="3.90.550.10">
    <property type="entry name" value="Spore Coat Polysaccharide Biosynthesis Protein SpsA, Chain A"/>
    <property type="match status" value="1"/>
</dbReference>
<evidence type="ECO:0000256" key="2">
    <source>
        <dbReference type="ARBA" id="ARBA00022679"/>
    </source>
</evidence>
<keyword evidence="6 8" id="KW-0342">GTP-binding</keyword>
<keyword evidence="11" id="KW-1185">Reference proteome</keyword>
<evidence type="ECO:0000256" key="7">
    <source>
        <dbReference type="ARBA" id="ARBA00023150"/>
    </source>
</evidence>
<comment type="function">
    <text evidence="8">Transfers a GMP moiety from GTP to Mo-molybdopterin (Mo-MPT) cofactor (Moco or molybdenum cofactor) to form Mo-molybdopterin guanine dinucleotide (Mo-MGD) cofactor.</text>
</comment>
<comment type="cofactor">
    <cofactor evidence="8">
        <name>Mg(2+)</name>
        <dbReference type="ChEBI" id="CHEBI:18420"/>
    </cofactor>
</comment>
<protein>
    <recommendedName>
        <fullName evidence="8">Probable molybdenum cofactor guanylyltransferase</fullName>
        <shortName evidence="8">MoCo guanylyltransferase</shortName>
        <ecNumber evidence="8">2.7.7.77</ecNumber>
    </recommendedName>
    <alternativeName>
        <fullName evidence="8">GTP:molybdopterin guanylyltransferase</fullName>
    </alternativeName>
    <alternativeName>
        <fullName evidence="8">Mo-MPT guanylyltransferase</fullName>
    </alternativeName>
    <alternativeName>
        <fullName evidence="8">Molybdopterin guanylyltransferase</fullName>
    </alternativeName>
    <alternativeName>
        <fullName evidence="8">Molybdopterin-guanine dinucleotide synthase</fullName>
        <shortName evidence="8">MGD synthase</shortName>
    </alternativeName>
</protein>
<dbReference type="InterPro" id="IPR029044">
    <property type="entry name" value="Nucleotide-diphossugar_trans"/>
</dbReference>
<sequence length="214" mass="23575">MEHINDRPQLAGIILAGGLSTRMGTDKALLNIGGKPLLGRITEQMLAAGIPSVTVAARDEGRQEQYRRALAELAGHVDFVPDVYPGCGPLAGLHAAMSKLPGGFAFVMACDMPVLSVPLLQRMAEAASQKPAAESMPAPDVIRTPEQPFHAIYHSRIAEQLRPRLEQGDYRVMRMLDTLPTRFVHSTQEEEEAFVNLNSPEVYESYIRRFISRP</sequence>
<comment type="caution">
    <text evidence="8">Lacks conserved residue(s) required for the propagation of feature annotation.</text>
</comment>
<dbReference type="PANTHER" id="PTHR19136:SF81">
    <property type="entry name" value="MOLYBDENUM COFACTOR GUANYLYLTRANSFERASE"/>
    <property type="match status" value="1"/>
</dbReference>
<name>A0ABV6J3S4_9BACL</name>
<evidence type="ECO:0000313" key="10">
    <source>
        <dbReference type="EMBL" id="MFC0390522.1"/>
    </source>
</evidence>
<dbReference type="Proteomes" id="UP001589818">
    <property type="component" value="Unassembled WGS sequence"/>
</dbReference>
<dbReference type="PANTHER" id="PTHR19136">
    <property type="entry name" value="MOLYBDENUM COFACTOR GUANYLYLTRANSFERASE"/>
    <property type="match status" value="1"/>
</dbReference>
<evidence type="ECO:0000259" key="9">
    <source>
        <dbReference type="Pfam" id="PF12804"/>
    </source>
</evidence>